<sequence length="61" mass="6830">SLTALKIWCNDKCTLCEEKSLAFGSNIEVGKKYYIHGIGASEAPKNFCIFRAPKTSIKEIY</sequence>
<dbReference type="AlphaFoldDB" id="A0A915HPF0"/>
<organism evidence="1 2">
    <name type="scientific">Romanomermis culicivorax</name>
    <name type="common">Nematode worm</name>
    <dbReference type="NCBI Taxonomy" id="13658"/>
    <lineage>
        <taxon>Eukaryota</taxon>
        <taxon>Metazoa</taxon>
        <taxon>Ecdysozoa</taxon>
        <taxon>Nematoda</taxon>
        <taxon>Enoplea</taxon>
        <taxon>Dorylaimia</taxon>
        <taxon>Mermithida</taxon>
        <taxon>Mermithoidea</taxon>
        <taxon>Mermithidae</taxon>
        <taxon>Romanomermis</taxon>
    </lineage>
</organism>
<accession>A0A915HPF0</accession>
<proteinExistence type="predicted"/>
<name>A0A915HPF0_ROMCU</name>
<keyword evidence="1" id="KW-1185">Reference proteome</keyword>
<reference evidence="2" key="1">
    <citation type="submission" date="2022-11" db="UniProtKB">
        <authorList>
            <consortium name="WormBaseParasite"/>
        </authorList>
    </citation>
    <scope>IDENTIFICATION</scope>
</reference>
<dbReference type="WBParaSite" id="nRc.2.0.1.t03594-RA">
    <property type="protein sequence ID" value="nRc.2.0.1.t03594-RA"/>
    <property type="gene ID" value="nRc.2.0.1.g03594"/>
</dbReference>
<dbReference type="Proteomes" id="UP000887565">
    <property type="component" value="Unplaced"/>
</dbReference>
<protein>
    <submittedName>
        <fullName evidence="2">Uncharacterized protein</fullName>
    </submittedName>
</protein>
<evidence type="ECO:0000313" key="1">
    <source>
        <dbReference type="Proteomes" id="UP000887565"/>
    </source>
</evidence>
<evidence type="ECO:0000313" key="2">
    <source>
        <dbReference type="WBParaSite" id="nRc.2.0.1.t03594-RA"/>
    </source>
</evidence>